<comment type="subunit">
    <text evidence="1">The complex is composed of six subunits: RnfA, RnfB, RnfC, RnfD, RnfE and RnfG.</text>
</comment>
<keyword evidence="1" id="KW-1003">Cell membrane</keyword>
<dbReference type="EMBL" id="CP009687">
    <property type="protein sequence ID" value="AKL95083.1"/>
    <property type="molecule type" value="Genomic_DNA"/>
</dbReference>
<dbReference type="PIRSF" id="PIRSF006091">
    <property type="entry name" value="E_trnsport_RnfG"/>
    <property type="match status" value="1"/>
</dbReference>
<comment type="function">
    <text evidence="1">Part of a membrane-bound complex that couples electron transfer with translocation of ions across the membrane.</text>
</comment>
<dbReference type="PANTHER" id="PTHR36118:SF1">
    <property type="entry name" value="ION-TRANSLOCATING OXIDOREDUCTASE COMPLEX SUBUNIT G"/>
    <property type="match status" value="1"/>
</dbReference>
<dbReference type="InterPro" id="IPR010209">
    <property type="entry name" value="Ion_transpt_RnfG/RsxG"/>
</dbReference>
<dbReference type="HAMAP" id="MF_00479">
    <property type="entry name" value="RsxG_RnfG"/>
    <property type="match status" value="1"/>
</dbReference>
<dbReference type="InterPro" id="IPR007329">
    <property type="entry name" value="FMN-bd"/>
</dbReference>
<organism evidence="2 3">
    <name type="scientific">Clostridium aceticum</name>
    <dbReference type="NCBI Taxonomy" id="84022"/>
    <lineage>
        <taxon>Bacteria</taxon>
        <taxon>Bacillati</taxon>
        <taxon>Bacillota</taxon>
        <taxon>Clostridia</taxon>
        <taxon>Eubacteriales</taxon>
        <taxon>Clostridiaceae</taxon>
        <taxon>Clostridium</taxon>
    </lineage>
</organism>
<evidence type="ECO:0000313" key="3">
    <source>
        <dbReference type="Proteomes" id="UP000035704"/>
    </source>
</evidence>
<keyword evidence="1" id="KW-0288">FMN</keyword>
<dbReference type="Proteomes" id="UP000035704">
    <property type="component" value="Chromosome"/>
</dbReference>
<dbReference type="Pfam" id="PF04205">
    <property type="entry name" value="FMN_bind"/>
    <property type="match status" value="1"/>
</dbReference>
<dbReference type="GO" id="GO:0010181">
    <property type="term" value="F:FMN binding"/>
    <property type="evidence" value="ECO:0007669"/>
    <property type="project" value="InterPro"/>
</dbReference>
<dbReference type="PATRIC" id="fig|84022.5.peg.3091"/>
<keyword evidence="1" id="KW-0812">Transmembrane</keyword>
<sequence>MREIVKLGIILLVITAVAGLVLGYTNDMTQGIIQQRAMEETIEAMGALLPEADDFQGIEDENVFTDELIVEAYEGTKEGTTVGYAVKVAPQGYGGRVELLVGMSDEGRITGVKIGDHSETPGLGSKIADAAFVNQFLDKGTEDAFIITKGGEAGDEYIEAISGATVSSKAVVDGVNAARSVFEEVLKNR</sequence>
<dbReference type="STRING" id="84022.CACET_c16340"/>
<comment type="similarity">
    <text evidence="1">Belongs to the RnfG family.</text>
</comment>
<dbReference type="RefSeq" id="WP_044823819.1">
    <property type="nucleotide sequence ID" value="NZ_CP009687.1"/>
</dbReference>
<dbReference type="EC" id="7.-.-.-" evidence="1"/>
<protein>
    <recommendedName>
        <fullName evidence="1">Ion-translocating oxidoreductase complex subunit G</fullName>
        <ecNumber evidence="1">7.-.-.-</ecNumber>
    </recommendedName>
    <alternativeName>
        <fullName evidence="1">Rnf electron transport complex subunit G</fullName>
    </alternativeName>
</protein>
<comment type="subcellular location">
    <subcellularLocation>
        <location evidence="1">Cell membrane</location>
        <topology evidence="1">Single-pass membrane protein</topology>
    </subcellularLocation>
</comment>
<proteinExistence type="inferred from homology"/>
<accession>A0A0D8IDC2</accession>
<gene>
    <name evidence="1 2" type="primary">rnfG</name>
    <name evidence="2" type="ORF">CACET_c16340</name>
</gene>
<dbReference type="SMART" id="SM00900">
    <property type="entry name" value="FMN_bind"/>
    <property type="match status" value="1"/>
</dbReference>
<dbReference type="NCBIfam" id="TIGR01947">
    <property type="entry name" value="rnfG"/>
    <property type="match status" value="1"/>
</dbReference>
<dbReference type="GO" id="GO:0022900">
    <property type="term" value="P:electron transport chain"/>
    <property type="evidence" value="ECO:0007669"/>
    <property type="project" value="UniProtKB-UniRule"/>
</dbReference>
<keyword evidence="1" id="KW-0597">Phosphoprotein</keyword>
<evidence type="ECO:0000256" key="1">
    <source>
        <dbReference type="HAMAP-Rule" id="MF_00479"/>
    </source>
</evidence>
<name>A0A0D8IDC2_9CLOT</name>
<dbReference type="PANTHER" id="PTHR36118">
    <property type="entry name" value="ION-TRANSLOCATING OXIDOREDUCTASE COMPLEX SUBUNIT G"/>
    <property type="match status" value="1"/>
</dbReference>
<dbReference type="AlphaFoldDB" id="A0A0D8IDC2"/>
<keyword evidence="1" id="KW-1133">Transmembrane helix</keyword>
<dbReference type="KEGG" id="cace:CACET_c16340"/>
<dbReference type="GO" id="GO:0009055">
    <property type="term" value="F:electron transfer activity"/>
    <property type="evidence" value="ECO:0007669"/>
    <property type="project" value="InterPro"/>
</dbReference>
<keyword evidence="1" id="KW-0285">Flavoprotein</keyword>
<reference evidence="2 3" key="1">
    <citation type="submission" date="2014-10" db="EMBL/GenBank/DDBJ databases">
        <title>Genome sequence of Clostridium aceticum DSM 1496.</title>
        <authorList>
            <person name="Poehlein A."/>
            <person name="Schiel-Bengelsdorf B."/>
            <person name="Gottschalk G."/>
            <person name="Duerre P."/>
            <person name="Daniel R."/>
        </authorList>
    </citation>
    <scope>NUCLEOTIDE SEQUENCE [LARGE SCALE GENOMIC DNA]</scope>
    <source>
        <strain evidence="2 3">DSM 1496</strain>
    </source>
</reference>
<evidence type="ECO:0000313" key="2">
    <source>
        <dbReference type="EMBL" id="AKL95083.1"/>
    </source>
</evidence>
<feature type="modified residue" description="FMN phosphoryl threonine" evidence="1">
    <location>
        <position position="165"/>
    </location>
</feature>
<keyword evidence="1" id="KW-1278">Translocase</keyword>
<keyword evidence="3" id="KW-1185">Reference proteome</keyword>
<keyword evidence="1" id="KW-0813">Transport</keyword>
<comment type="cofactor">
    <cofactor evidence="1">
        <name>FMN</name>
        <dbReference type="ChEBI" id="CHEBI:58210"/>
    </cofactor>
</comment>
<keyword evidence="1" id="KW-0249">Electron transport</keyword>
<dbReference type="GO" id="GO:0005886">
    <property type="term" value="C:plasma membrane"/>
    <property type="evidence" value="ECO:0007669"/>
    <property type="project" value="UniProtKB-SubCell"/>
</dbReference>
<dbReference type="OrthoDB" id="9794010at2"/>
<keyword evidence="1" id="KW-0472">Membrane</keyword>